<reference evidence="1" key="2">
    <citation type="submission" date="2021-03" db="EMBL/GenBank/DDBJ databases">
        <authorList>
            <person name="Alouane T."/>
            <person name="Langin T."/>
            <person name="Bonhomme L."/>
        </authorList>
    </citation>
    <scope>NUCLEOTIDE SEQUENCE</scope>
    <source>
        <strain evidence="1">MDC_Fg202</strain>
    </source>
</reference>
<proteinExistence type="predicted"/>
<dbReference type="EMBL" id="CAJPIJ010000129">
    <property type="protein sequence ID" value="CAG1982825.1"/>
    <property type="molecule type" value="Genomic_DNA"/>
</dbReference>
<evidence type="ECO:0000313" key="2">
    <source>
        <dbReference type="EMBL" id="VIO52151.1"/>
    </source>
</evidence>
<organism evidence="2">
    <name type="scientific">Gibberella zeae</name>
    <name type="common">Wheat head blight fungus</name>
    <name type="synonym">Fusarium graminearum</name>
    <dbReference type="NCBI Taxonomy" id="5518"/>
    <lineage>
        <taxon>Eukaryota</taxon>
        <taxon>Fungi</taxon>
        <taxon>Dikarya</taxon>
        <taxon>Ascomycota</taxon>
        <taxon>Pezizomycotina</taxon>
        <taxon>Sordariomycetes</taxon>
        <taxon>Hypocreomycetidae</taxon>
        <taxon>Hypocreales</taxon>
        <taxon>Nectriaceae</taxon>
        <taxon>Fusarium</taxon>
    </lineage>
</organism>
<reference evidence="2" key="1">
    <citation type="submission" date="2019-04" db="EMBL/GenBank/DDBJ databases">
        <authorList>
            <person name="Melise S."/>
            <person name="Noan J."/>
            <person name="Okalmin O."/>
        </authorList>
    </citation>
    <scope>NUCLEOTIDE SEQUENCE</scope>
    <source>
        <strain evidence="2">FN9</strain>
    </source>
</reference>
<dbReference type="AlphaFoldDB" id="A0A4E9DKK6"/>
<name>A0A4E9DKK6_GIBZA</name>
<sequence>MVQTIKTVCHEPVPHRLSHRWDNLVREVRARISAPGELVFDGEPTDDDFSREWEFACYHRSGSRIFITEDNCIGLIGEEVMPGDVVCCVAGCRYLTVLRPIEDFYLFVGSCFVMGLTERVISRFLSRGRLRAEKIAIR</sequence>
<dbReference type="EMBL" id="CAAKMV010000022">
    <property type="protein sequence ID" value="VIO52151.1"/>
    <property type="molecule type" value="Genomic_DNA"/>
</dbReference>
<accession>A0A4E9DKK6</accession>
<evidence type="ECO:0008006" key="3">
    <source>
        <dbReference type="Google" id="ProtNLM"/>
    </source>
</evidence>
<dbReference type="Proteomes" id="UP000746612">
    <property type="component" value="Unassembled WGS sequence"/>
</dbReference>
<protein>
    <recommendedName>
        <fullName evidence="3">Heterokaryon incompatibility domain-containing protein</fullName>
    </recommendedName>
</protein>
<gene>
    <name evidence="2" type="ORF">FUG_LOCUS18576</name>
    <name evidence="1" type="ORF">MDCFG202_LOCUS232180</name>
</gene>
<evidence type="ECO:0000313" key="1">
    <source>
        <dbReference type="EMBL" id="CAG1982825.1"/>
    </source>
</evidence>